<dbReference type="GO" id="GO:0008324">
    <property type="term" value="F:monoatomic cation transmembrane transporter activity"/>
    <property type="evidence" value="ECO:0007669"/>
    <property type="project" value="InterPro"/>
</dbReference>
<dbReference type="Gene3D" id="3.40.50.720">
    <property type="entry name" value="NAD(P)-binding Rossmann-like Domain"/>
    <property type="match status" value="1"/>
</dbReference>
<dbReference type="PANTHER" id="PTHR43833:SF9">
    <property type="entry name" value="POTASSIUM CHANNEL PROTEIN YUGO-RELATED"/>
    <property type="match status" value="1"/>
</dbReference>
<dbReference type="SUPFAM" id="SSF116726">
    <property type="entry name" value="TrkA C-terminal domain-like"/>
    <property type="match status" value="1"/>
</dbReference>
<dbReference type="PROSITE" id="PS51202">
    <property type="entry name" value="RCK_C"/>
    <property type="match status" value="1"/>
</dbReference>
<feature type="transmembrane region" description="Helical" evidence="2">
    <location>
        <begin position="60"/>
        <end position="85"/>
    </location>
</feature>
<dbReference type="Pfam" id="PF02254">
    <property type="entry name" value="TrkA_N"/>
    <property type="match status" value="1"/>
</dbReference>
<evidence type="ECO:0000313" key="6">
    <source>
        <dbReference type="Proteomes" id="UP000663720"/>
    </source>
</evidence>
<evidence type="ECO:0000259" key="4">
    <source>
        <dbReference type="PROSITE" id="PS51202"/>
    </source>
</evidence>
<feature type="transmembrane region" description="Helical" evidence="2">
    <location>
        <begin position="6"/>
        <end position="27"/>
    </location>
</feature>
<reference evidence="5" key="1">
    <citation type="journal article" date="2021" name="Microb. Physiol.">
        <title>Proteogenomic Insights into the Physiology of Marine, Sulfate-Reducing, Filamentous Desulfonema limicola and Desulfonema magnum.</title>
        <authorList>
            <person name="Schnaars V."/>
            <person name="Wohlbrand L."/>
            <person name="Scheve S."/>
            <person name="Hinrichs C."/>
            <person name="Reinhardt R."/>
            <person name="Rabus R."/>
        </authorList>
    </citation>
    <scope>NUCLEOTIDE SEQUENCE</scope>
    <source>
        <strain evidence="5">5ac10</strain>
    </source>
</reference>
<dbReference type="Pfam" id="PF07885">
    <property type="entry name" value="Ion_trans_2"/>
    <property type="match status" value="1"/>
</dbReference>
<keyword evidence="2" id="KW-0472">Membrane</keyword>
<keyword evidence="5" id="KW-0813">Transport</keyword>
<evidence type="ECO:0000259" key="3">
    <source>
        <dbReference type="PROSITE" id="PS51201"/>
    </source>
</evidence>
<dbReference type="Proteomes" id="UP000663720">
    <property type="component" value="Chromosome"/>
</dbReference>
<feature type="domain" description="RCK C-terminal" evidence="4">
    <location>
        <begin position="245"/>
        <end position="329"/>
    </location>
</feature>
<name>A0A975GEE8_9BACT</name>
<evidence type="ECO:0000256" key="2">
    <source>
        <dbReference type="SAM" id="Phobius"/>
    </source>
</evidence>
<dbReference type="RefSeq" id="WP_207690056.1">
    <property type="nucleotide sequence ID" value="NZ_CP061799.1"/>
</dbReference>
<dbReference type="PANTHER" id="PTHR43833">
    <property type="entry name" value="POTASSIUM CHANNEL PROTEIN 2-RELATED-RELATED"/>
    <property type="match status" value="1"/>
</dbReference>
<evidence type="ECO:0000256" key="1">
    <source>
        <dbReference type="ARBA" id="ARBA00004651"/>
    </source>
</evidence>
<dbReference type="EMBL" id="CP061799">
    <property type="protein sequence ID" value="QTA78162.1"/>
    <property type="molecule type" value="Genomic_DNA"/>
</dbReference>
<dbReference type="GO" id="GO:0005886">
    <property type="term" value="C:plasma membrane"/>
    <property type="evidence" value="ECO:0007669"/>
    <property type="project" value="UniProtKB-SubCell"/>
</dbReference>
<dbReference type="Gene3D" id="3.30.70.1450">
    <property type="entry name" value="Regulator of K+ conductance, C-terminal domain"/>
    <property type="match status" value="1"/>
</dbReference>
<dbReference type="GO" id="GO:0006813">
    <property type="term" value="P:potassium ion transport"/>
    <property type="evidence" value="ECO:0007669"/>
    <property type="project" value="InterPro"/>
</dbReference>
<dbReference type="InterPro" id="IPR006037">
    <property type="entry name" value="RCK_C"/>
</dbReference>
<accession>A0A975GEE8</accession>
<dbReference type="SUPFAM" id="SSF81324">
    <property type="entry name" value="Voltage-gated potassium channels"/>
    <property type="match status" value="1"/>
</dbReference>
<dbReference type="Gene3D" id="1.10.287.70">
    <property type="match status" value="1"/>
</dbReference>
<dbReference type="InterPro" id="IPR036721">
    <property type="entry name" value="RCK_C_sf"/>
</dbReference>
<keyword evidence="6" id="KW-1185">Reference proteome</keyword>
<dbReference type="SUPFAM" id="SSF51735">
    <property type="entry name" value="NAD(P)-binding Rossmann-fold domains"/>
    <property type="match status" value="1"/>
</dbReference>
<sequence length="329" mass="36908">MDFKRLRTSFIVLTGILTIGTLGFFYIEKMSFFDSLYMTIITISTVGFSEIHPLSSNGRILTMFVICTSISIGGYSMAVIVRGFIEGELQKRFEKNKMEKHIKKLKNHFIICGFGRIGRIICRELNEDNIDFVVIEQEASAVEQIEKLKYLYLQMDATTDEALVKAGIMNAKGLVTAVRADANNVFITLTAKGIRPDIYVLSRTSDVKNEDKLRRAGANRVVSPYLIGGRRMAQELKRPAVVDFIDIATMENNMGLIMEEALIKPGSELIGKNLIESQLRKDFGIIIVGIKKISGEMVFNPMPSEILDEGDILVVLGKTEDVVRMYDVL</sequence>
<dbReference type="PROSITE" id="PS51201">
    <property type="entry name" value="RCK_N"/>
    <property type="match status" value="1"/>
</dbReference>
<keyword evidence="2" id="KW-0812">Transmembrane</keyword>
<gene>
    <name evidence="5" type="ORF">dnl_03770</name>
</gene>
<dbReference type="AlphaFoldDB" id="A0A975GEE8"/>
<organism evidence="5 6">
    <name type="scientific">Desulfonema limicola</name>
    <dbReference type="NCBI Taxonomy" id="45656"/>
    <lineage>
        <taxon>Bacteria</taxon>
        <taxon>Pseudomonadati</taxon>
        <taxon>Thermodesulfobacteriota</taxon>
        <taxon>Desulfobacteria</taxon>
        <taxon>Desulfobacterales</taxon>
        <taxon>Desulfococcaceae</taxon>
        <taxon>Desulfonema</taxon>
    </lineage>
</organism>
<keyword evidence="2" id="KW-1133">Transmembrane helix</keyword>
<keyword evidence="5" id="KW-0406">Ion transport</keyword>
<comment type="subcellular location">
    <subcellularLocation>
        <location evidence="1">Cell membrane</location>
        <topology evidence="1">Multi-pass membrane protein</topology>
    </subcellularLocation>
</comment>
<dbReference type="InterPro" id="IPR050721">
    <property type="entry name" value="Trk_Ktr_HKT_K-transport"/>
</dbReference>
<dbReference type="KEGG" id="dli:dnl_03770"/>
<protein>
    <submittedName>
        <fullName evidence="5">Potassium channel protein</fullName>
    </submittedName>
</protein>
<keyword evidence="5" id="KW-0407">Ion channel</keyword>
<dbReference type="InterPro" id="IPR013099">
    <property type="entry name" value="K_chnl_dom"/>
</dbReference>
<feature type="domain" description="RCK N-terminal" evidence="3">
    <location>
        <begin position="106"/>
        <end position="223"/>
    </location>
</feature>
<dbReference type="InterPro" id="IPR036291">
    <property type="entry name" value="NAD(P)-bd_dom_sf"/>
</dbReference>
<dbReference type="InterPro" id="IPR003148">
    <property type="entry name" value="RCK_N"/>
</dbReference>
<evidence type="ECO:0000313" key="5">
    <source>
        <dbReference type="EMBL" id="QTA78162.1"/>
    </source>
</evidence>
<proteinExistence type="predicted"/>
<feature type="transmembrane region" description="Helical" evidence="2">
    <location>
        <begin position="36"/>
        <end position="54"/>
    </location>
</feature>
<dbReference type="Pfam" id="PF02080">
    <property type="entry name" value="TrkA_C"/>
    <property type="match status" value="1"/>
</dbReference>